<reference evidence="1 2" key="1">
    <citation type="submission" date="2016-11" db="EMBL/GenBank/DDBJ databases">
        <authorList>
            <person name="Jaros S."/>
            <person name="Januszkiewicz K."/>
            <person name="Wedrychowicz H."/>
        </authorList>
    </citation>
    <scope>NUCLEOTIDE SEQUENCE [LARGE SCALE GENOMIC DNA]</scope>
    <source>
        <strain evidence="1 2">CGMCC 1.10681</strain>
    </source>
</reference>
<sequence>MKIENRSLIFENVITYQTTQLRKDWQEGFYKMEEIMLAEGIYQSGPTFFSVEPERGEAKYGNFTYYLPINNPVQIKEESEFGFQERFHISEAFVLRQADEAKDFHVALEKIQQHAEEKDIAIKDTFYCVLLEVFDDYMIDLYVPLKTEGEA</sequence>
<dbReference type="RefSeq" id="WP_073199213.1">
    <property type="nucleotide sequence ID" value="NZ_FRCZ01000001.1"/>
</dbReference>
<evidence type="ECO:0000313" key="2">
    <source>
        <dbReference type="Proteomes" id="UP000184184"/>
    </source>
</evidence>
<keyword evidence="2" id="KW-1185">Reference proteome</keyword>
<dbReference type="OrthoDB" id="2365165at2"/>
<gene>
    <name evidence="1" type="ORF">SAMN05216179_0431</name>
</gene>
<protein>
    <recommendedName>
        <fullName evidence="3">DUF5085 domain-containing protein</fullName>
    </recommendedName>
</protein>
<proteinExistence type="predicted"/>
<dbReference type="EMBL" id="FRCZ01000001">
    <property type="protein sequence ID" value="SHM54780.1"/>
    <property type="molecule type" value="Genomic_DNA"/>
</dbReference>
<name>A0A1M7JNW2_9BACI</name>
<dbReference type="Proteomes" id="UP000184184">
    <property type="component" value="Unassembled WGS sequence"/>
</dbReference>
<dbReference type="AlphaFoldDB" id="A0A1M7JNW2"/>
<dbReference type="STRING" id="1027249.SAMN05216179_0431"/>
<evidence type="ECO:0008006" key="3">
    <source>
        <dbReference type="Google" id="ProtNLM"/>
    </source>
</evidence>
<organism evidence="1 2">
    <name type="scientific">Gracilibacillus kekensis</name>
    <dbReference type="NCBI Taxonomy" id="1027249"/>
    <lineage>
        <taxon>Bacteria</taxon>
        <taxon>Bacillati</taxon>
        <taxon>Bacillota</taxon>
        <taxon>Bacilli</taxon>
        <taxon>Bacillales</taxon>
        <taxon>Bacillaceae</taxon>
        <taxon>Gracilibacillus</taxon>
    </lineage>
</organism>
<evidence type="ECO:0000313" key="1">
    <source>
        <dbReference type="EMBL" id="SHM54780.1"/>
    </source>
</evidence>
<accession>A0A1M7JNW2</accession>